<evidence type="ECO:0000313" key="2">
    <source>
        <dbReference type="EMBL" id="KTC73915.1"/>
    </source>
</evidence>
<evidence type="ECO:0000313" key="5">
    <source>
        <dbReference type="Proteomes" id="UP000255066"/>
    </source>
</evidence>
<sequence length="275" mass="30980">MVPVVGGGEISTDNTCEASVALDCFFEGRALKELNAYKDALVHDIALLEAIPFLKTDCPQRMEKEERLAQINTYIIAVSAMKDCYVAAIDTCLEKPSNLYSIQLRPKEQDSFSHPISPAFNIERKNDDSGTPLSALYNEMHAEAQMQTRIDAIEASGLRYQQHGEEHCSAHFDFTPSPPPISQNNLQSKPVNTMPACLYTFFQQITARAAANRLDLHQQACLKLNGENITPWRLEDLWRGAPPRSELEQLLQWEQTSELQEIVEQPPHPPYRSVP</sequence>
<evidence type="ECO:0000313" key="4">
    <source>
        <dbReference type="Proteomes" id="UP000054735"/>
    </source>
</evidence>
<dbReference type="Pfam" id="PF18219">
    <property type="entry name" value="SidC_N"/>
    <property type="match status" value="1"/>
</dbReference>
<dbReference type="Proteomes" id="UP000054735">
    <property type="component" value="Unassembled WGS sequence"/>
</dbReference>
<name>A0A378I724_9GAMM</name>
<dbReference type="Proteomes" id="UP000255066">
    <property type="component" value="Unassembled WGS sequence"/>
</dbReference>
<dbReference type="EMBL" id="UGNW01000001">
    <property type="protein sequence ID" value="STX30441.1"/>
    <property type="molecule type" value="Genomic_DNA"/>
</dbReference>
<organism evidence="3 5">
    <name type="scientific">Legionella birminghamensis</name>
    <dbReference type="NCBI Taxonomy" id="28083"/>
    <lineage>
        <taxon>Bacteria</taxon>
        <taxon>Pseudomonadati</taxon>
        <taxon>Pseudomonadota</taxon>
        <taxon>Gammaproteobacteria</taxon>
        <taxon>Legionellales</taxon>
        <taxon>Legionellaceae</taxon>
        <taxon>Legionella</taxon>
    </lineage>
</organism>
<evidence type="ECO:0000259" key="1">
    <source>
        <dbReference type="Pfam" id="PF18219"/>
    </source>
</evidence>
<evidence type="ECO:0000313" key="3">
    <source>
        <dbReference type="EMBL" id="STX30441.1"/>
    </source>
</evidence>
<dbReference type="EMBL" id="LNXT01000012">
    <property type="protein sequence ID" value="KTC73915.1"/>
    <property type="molecule type" value="Genomic_DNA"/>
</dbReference>
<dbReference type="AlphaFoldDB" id="A0A378I724"/>
<keyword evidence="4" id="KW-1185">Reference proteome</keyword>
<proteinExistence type="predicted"/>
<dbReference type="InterPro" id="IPR041264">
    <property type="entry name" value="SidC_N"/>
</dbReference>
<protein>
    <submittedName>
        <fullName evidence="3">SidC homolog</fullName>
    </submittedName>
</protein>
<reference evidence="3 5" key="2">
    <citation type="submission" date="2018-06" db="EMBL/GenBank/DDBJ databases">
        <authorList>
            <consortium name="Pathogen Informatics"/>
            <person name="Doyle S."/>
        </authorList>
    </citation>
    <scope>NUCLEOTIDE SEQUENCE [LARGE SCALE GENOMIC DNA]</scope>
    <source>
        <strain evidence="3 5">NCTC12437</strain>
    </source>
</reference>
<reference evidence="2 4" key="1">
    <citation type="submission" date="2015-11" db="EMBL/GenBank/DDBJ databases">
        <title>Genomic analysis of 38 Legionella species identifies large and diverse effector repertoires.</title>
        <authorList>
            <person name="Burstein D."/>
            <person name="Amaro F."/>
            <person name="Zusman T."/>
            <person name="Lifshitz Z."/>
            <person name="Cohen O."/>
            <person name="Gilbert J.A."/>
            <person name="Pupko T."/>
            <person name="Shuman H.A."/>
            <person name="Segal G."/>
        </authorList>
    </citation>
    <scope>NUCLEOTIDE SEQUENCE [LARGE SCALE GENOMIC DNA]</scope>
    <source>
        <strain evidence="2 4">CDC#1407-AL-14</strain>
    </source>
</reference>
<dbReference type="OrthoDB" id="5653210at2"/>
<dbReference type="STRING" id="28083.Lbir_0971"/>
<dbReference type="RefSeq" id="WP_058523069.1">
    <property type="nucleotide sequence ID" value="NZ_CAAAHV010000009.1"/>
</dbReference>
<feature type="domain" description="SidC N-terminal" evidence="1">
    <location>
        <begin position="1"/>
        <end position="129"/>
    </location>
</feature>
<accession>A0A378I724</accession>
<gene>
    <name evidence="2" type="ORF">Lbir_0971</name>
    <name evidence="3" type="ORF">NCTC12437_00195</name>
</gene>